<dbReference type="Gene3D" id="3.40.50.150">
    <property type="entry name" value="Vaccinia Virus protein VP39"/>
    <property type="match status" value="1"/>
</dbReference>
<accession>A0A918WE97</accession>
<dbReference type="PANTHER" id="PTHR43712:SF2">
    <property type="entry name" value="O-METHYLTRANSFERASE CICE"/>
    <property type="match status" value="1"/>
</dbReference>
<dbReference type="Gene3D" id="1.10.10.10">
    <property type="entry name" value="Winged helix-like DNA-binding domain superfamily/Winged helix DNA-binding domain"/>
    <property type="match status" value="1"/>
</dbReference>
<dbReference type="RefSeq" id="WP_190108493.1">
    <property type="nucleotide sequence ID" value="NZ_BMVB01000003.1"/>
</dbReference>
<organism evidence="7 8">
    <name type="scientific">Streptomyces cinnamoneus</name>
    <name type="common">Streptoverticillium cinnamoneum</name>
    <dbReference type="NCBI Taxonomy" id="53446"/>
    <lineage>
        <taxon>Bacteria</taxon>
        <taxon>Bacillati</taxon>
        <taxon>Actinomycetota</taxon>
        <taxon>Actinomycetes</taxon>
        <taxon>Kitasatosporales</taxon>
        <taxon>Streptomycetaceae</taxon>
        <taxon>Streptomyces</taxon>
        <taxon>Streptomyces cinnamoneus group</taxon>
    </lineage>
</organism>
<evidence type="ECO:0000259" key="5">
    <source>
        <dbReference type="Pfam" id="PF00891"/>
    </source>
</evidence>
<dbReference type="InterPro" id="IPR016461">
    <property type="entry name" value="COMT-like"/>
</dbReference>
<evidence type="ECO:0000256" key="4">
    <source>
        <dbReference type="PIRSR" id="PIRSR005739-1"/>
    </source>
</evidence>
<evidence type="ECO:0000256" key="1">
    <source>
        <dbReference type="ARBA" id="ARBA00022603"/>
    </source>
</evidence>
<dbReference type="AlphaFoldDB" id="A0A918WE97"/>
<feature type="domain" description="O-methyltransferase dimerisation" evidence="6">
    <location>
        <begin position="17"/>
        <end position="91"/>
    </location>
</feature>
<dbReference type="Pfam" id="PF00891">
    <property type="entry name" value="Methyltransf_2"/>
    <property type="match status" value="1"/>
</dbReference>
<keyword evidence="2" id="KW-0808">Transferase</keyword>
<dbReference type="PIRSF" id="PIRSF005739">
    <property type="entry name" value="O-mtase"/>
    <property type="match status" value="1"/>
</dbReference>
<protein>
    <submittedName>
        <fullName evidence="7">O-methyltransferase</fullName>
    </submittedName>
</protein>
<feature type="active site" description="Proton acceptor" evidence="4">
    <location>
        <position position="248"/>
    </location>
</feature>
<evidence type="ECO:0000256" key="2">
    <source>
        <dbReference type="ARBA" id="ARBA00022679"/>
    </source>
</evidence>
<evidence type="ECO:0000259" key="6">
    <source>
        <dbReference type="Pfam" id="PF08100"/>
    </source>
</evidence>
<dbReference type="InterPro" id="IPR001077">
    <property type="entry name" value="COMT_C"/>
</dbReference>
<feature type="domain" description="O-methyltransferase C-terminal" evidence="5">
    <location>
        <begin position="113"/>
        <end position="320"/>
    </location>
</feature>
<dbReference type="GO" id="GO:0046983">
    <property type="term" value="F:protein dimerization activity"/>
    <property type="evidence" value="ECO:0007669"/>
    <property type="project" value="InterPro"/>
</dbReference>
<gene>
    <name evidence="7" type="ORF">GCM10010507_11070</name>
</gene>
<dbReference type="EMBL" id="BMVB01000003">
    <property type="protein sequence ID" value="GHC39146.1"/>
    <property type="molecule type" value="Genomic_DNA"/>
</dbReference>
<dbReference type="InterPro" id="IPR012967">
    <property type="entry name" value="COMT_dimerisation"/>
</dbReference>
<reference evidence="7" key="1">
    <citation type="journal article" date="2014" name="Int. J. Syst. Evol. Microbiol.">
        <title>Complete genome sequence of Corynebacterium casei LMG S-19264T (=DSM 44701T), isolated from a smear-ripened cheese.</title>
        <authorList>
            <consortium name="US DOE Joint Genome Institute (JGI-PGF)"/>
            <person name="Walter F."/>
            <person name="Albersmeier A."/>
            <person name="Kalinowski J."/>
            <person name="Ruckert C."/>
        </authorList>
    </citation>
    <scope>NUCLEOTIDE SEQUENCE</scope>
    <source>
        <strain evidence="7">JCM 4633</strain>
    </source>
</reference>
<dbReference type="SUPFAM" id="SSF46785">
    <property type="entry name" value="Winged helix' DNA-binding domain"/>
    <property type="match status" value="1"/>
</dbReference>
<dbReference type="Pfam" id="PF08100">
    <property type="entry name" value="Dimerisation"/>
    <property type="match status" value="1"/>
</dbReference>
<evidence type="ECO:0000313" key="7">
    <source>
        <dbReference type="EMBL" id="GHC39146.1"/>
    </source>
</evidence>
<dbReference type="PROSITE" id="PS51683">
    <property type="entry name" value="SAM_OMT_II"/>
    <property type="match status" value="1"/>
</dbReference>
<dbReference type="SUPFAM" id="SSF53335">
    <property type="entry name" value="S-adenosyl-L-methionine-dependent methyltransferases"/>
    <property type="match status" value="1"/>
</dbReference>
<dbReference type="InterPro" id="IPR029063">
    <property type="entry name" value="SAM-dependent_MTases_sf"/>
</dbReference>
<reference evidence="7" key="2">
    <citation type="submission" date="2020-09" db="EMBL/GenBank/DDBJ databases">
        <authorList>
            <person name="Sun Q."/>
            <person name="Ohkuma M."/>
        </authorList>
    </citation>
    <scope>NUCLEOTIDE SEQUENCE</scope>
    <source>
        <strain evidence="7">JCM 4633</strain>
    </source>
</reference>
<keyword evidence="1" id="KW-0489">Methyltransferase</keyword>
<proteinExistence type="predicted"/>
<dbReference type="GO" id="GO:0032259">
    <property type="term" value="P:methylation"/>
    <property type="evidence" value="ECO:0007669"/>
    <property type="project" value="UniProtKB-KW"/>
</dbReference>
<dbReference type="InterPro" id="IPR036388">
    <property type="entry name" value="WH-like_DNA-bd_sf"/>
</dbReference>
<dbReference type="PANTHER" id="PTHR43712">
    <property type="entry name" value="PUTATIVE (AFU_ORTHOLOGUE AFUA_4G14580)-RELATED"/>
    <property type="match status" value="1"/>
</dbReference>
<dbReference type="InterPro" id="IPR036390">
    <property type="entry name" value="WH_DNA-bd_sf"/>
</dbReference>
<keyword evidence="3" id="KW-0949">S-adenosyl-L-methionine</keyword>
<comment type="caution">
    <text evidence="7">The sequence shown here is derived from an EMBL/GenBank/DDBJ whole genome shotgun (WGS) entry which is preliminary data.</text>
</comment>
<evidence type="ECO:0000256" key="3">
    <source>
        <dbReference type="ARBA" id="ARBA00022691"/>
    </source>
</evidence>
<dbReference type="Proteomes" id="UP000646244">
    <property type="component" value="Unassembled WGS sequence"/>
</dbReference>
<evidence type="ECO:0000313" key="8">
    <source>
        <dbReference type="Proteomes" id="UP000646244"/>
    </source>
</evidence>
<sequence>MTTHPAPPAGPAGIMAIATAFSRARALHAAVELDLFTVLDAGSLTAQELHARCGLHPRGAADFLDLLTVLGLLERDGDRYRNGPAATEYLVRGRPRYLGDLVRLQSEDLYPRWLHLAEALRDGRPRSGTPGQDEIFGEEYHSERARWFHDAMDGAGSSVLRELPRLLPWQDVKHVVDLGGARGTAAAGLLRAHPHLTATVFDLPQLEPLFDEHMRRLGTTGGTAFRAGDFFRDPLPACDCVVIGHVLHNWGAPERALLVARAYEALRPGGYLLVYDPMIDDGRTTAPQLVLSLNMLMMTPTGSEYTRSACREWAVAAGFEDIAMSVVPASGDTVLTARKPPAV</sequence>
<name>A0A918WE97_STRCJ</name>
<dbReference type="GO" id="GO:0008171">
    <property type="term" value="F:O-methyltransferase activity"/>
    <property type="evidence" value="ECO:0007669"/>
    <property type="project" value="InterPro"/>
</dbReference>